<keyword evidence="8" id="KW-0413">Isomerase</keyword>
<protein>
    <recommendedName>
        <fullName evidence="3">glucose-6-phosphate isomerase</fullName>
        <ecNumber evidence="3">5.3.1.9</ecNumber>
    </recommendedName>
</protein>
<dbReference type="EC" id="5.3.1.9" evidence="3"/>
<sequence length="248" mass="28714">MRTMEFGGRLVEPDVRLLGDMESVIYDRKWLEQADPSMELYYMYRDLALSRRDRDTLLEHGLRYDITVIPPMRLGCEYVKTAGHYHPPVPGTTLSYPELYEVLSGEAVYLLQRPKDSHYDVVEDVIVVEAGAGDKVLIPPNYGHITINRSRKTLRMANLVSRDFSSNYEPIREHHGGAYYLTERGFVRNESYTRVPPIRHCPPTNTSLAHLSKQREIYALLRTPEVLGYLTRPQEYTELFERLFSGCP</sequence>
<dbReference type="GO" id="GO:0006094">
    <property type="term" value="P:gluconeogenesis"/>
    <property type="evidence" value="ECO:0007669"/>
    <property type="project" value="UniProtKB-KW"/>
</dbReference>
<gene>
    <name evidence="8" type="ORF">HA299_03450</name>
</gene>
<dbReference type="SUPFAM" id="SSF51182">
    <property type="entry name" value="RmlC-like cupins"/>
    <property type="match status" value="1"/>
</dbReference>
<evidence type="ECO:0000259" key="7">
    <source>
        <dbReference type="Pfam" id="PF06560"/>
    </source>
</evidence>
<dbReference type="Proteomes" id="UP000600363">
    <property type="component" value="Unassembled WGS sequence"/>
</dbReference>
<dbReference type="InterPro" id="IPR014710">
    <property type="entry name" value="RmlC-like_jellyroll"/>
</dbReference>
<comment type="catalytic activity">
    <reaction evidence="6">
        <text>alpha-D-glucose 6-phosphate = beta-D-fructose 6-phosphate</text>
        <dbReference type="Rhea" id="RHEA:11816"/>
        <dbReference type="ChEBI" id="CHEBI:57634"/>
        <dbReference type="ChEBI" id="CHEBI:58225"/>
        <dbReference type="EC" id="5.3.1.9"/>
    </reaction>
</comment>
<evidence type="ECO:0000313" key="8">
    <source>
        <dbReference type="EMBL" id="HIH69661.1"/>
    </source>
</evidence>
<organism evidence="8 9">
    <name type="scientific">Methermicoccus shengliensis</name>
    <dbReference type="NCBI Taxonomy" id="660064"/>
    <lineage>
        <taxon>Archaea</taxon>
        <taxon>Methanobacteriati</taxon>
        <taxon>Methanobacteriota</taxon>
        <taxon>Stenosarchaea group</taxon>
        <taxon>Methanomicrobia</taxon>
        <taxon>Methanosarcinales</taxon>
        <taxon>Methermicoccaceae</taxon>
        <taxon>Methermicoccus</taxon>
    </lineage>
</organism>
<dbReference type="GO" id="GO:0006096">
    <property type="term" value="P:glycolytic process"/>
    <property type="evidence" value="ECO:0007669"/>
    <property type="project" value="UniProtKB-UniPathway"/>
</dbReference>
<dbReference type="GO" id="GO:0005737">
    <property type="term" value="C:cytoplasm"/>
    <property type="evidence" value="ECO:0007669"/>
    <property type="project" value="InterPro"/>
</dbReference>
<dbReference type="Pfam" id="PF06560">
    <property type="entry name" value="GPI"/>
    <property type="match status" value="1"/>
</dbReference>
<name>A0A832VMU9_9EURY</name>
<dbReference type="InterPro" id="IPR010551">
    <property type="entry name" value="G6P_isomerase_prok"/>
</dbReference>
<evidence type="ECO:0000256" key="4">
    <source>
        <dbReference type="ARBA" id="ARBA00022432"/>
    </source>
</evidence>
<dbReference type="AlphaFoldDB" id="A0A832VMU9"/>
<dbReference type="InterPro" id="IPR011051">
    <property type="entry name" value="RmlC_Cupin_sf"/>
</dbReference>
<dbReference type="UniPathway" id="UPA00109">
    <property type="reaction ID" value="UER00181"/>
</dbReference>
<keyword evidence="4" id="KW-0312">Gluconeogenesis</keyword>
<reference evidence="8" key="1">
    <citation type="journal article" date="2020" name="bioRxiv">
        <title>A rank-normalized archaeal taxonomy based on genome phylogeny resolves widespread incomplete and uneven classifications.</title>
        <authorList>
            <person name="Rinke C."/>
            <person name="Chuvochina M."/>
            <person name="Mussig A.J."/>
            <person name="Chaumeil P.-A."/>
            <person name="Waite D.W."/>
            <person name="Whitman W.B."/>
            <person name="Parks D.H."/>
            <person name="Hugenholtz P."/>
        </authorList>
    </citation>
    <scope>NUCLEOTIDE SEQUENCE</scope>
    <source>
        <strain evidence="8">UBA12518</strain>
    </source>
</reference>
<evidence type="ECO:0000256" key="1">
    <source>
        <dbReference type="ARBA" id="ARBA00004926"/>
    </source>
</evidence>
<dbReference type="GO" id="GO:0004347">
    <property type="term" value="F:glucose-6-phosphate isomerase activity"/>
    <property type="evidence" value="ECO:0007669"/>
    <property type="project" value="UniProtKB-EC"/>
</dbReference>
<evidence type="ECO:0000256" key="6">
    <source>
        <dbReference type="ARBA" id="ARBA00029321"/>
    </source>
</evidence>
<comment type="pathway">
    <text evidence="1">Carbohydrate degradation; glycolysis; D-glyceraldehyde 3-phosphate and glycerone phosphate from D-glucose: step 2/4.</text>
</comment>
<comment type="similarity">
    <text evidence="2">Belongs to the archaeal-type GPI family.</text>
</comment>
<evidence type="ECO:0000256" key="2">
    <source>
        <dbReference type="ARBA" id="ARBA00006542"/>
    </source>
</evidence>
<feature type="domain" description="Glucose-6-phosphate isomerase prokaryote" evidence="7">
    <location>
        <begin position="21"/>
        <end position="193"/>
    </location>
</feature>
<proteinExistence type="inferred from homology"/>
<keyword evidence="5" id="KW-0324">Glycolysis</keyword>
<dbReference type="Gene3D" id="2.60.120.10">
    <property type="entry name" value="Jelly Rolls"/>
    <property type="match status" value="1"/>
</dbReference>
<accession>A0A832VMU9</accession>
<evidence type="ECO:0000256" key="3">
    <source>
        <dbReference type="ARBA" id="ARBA00011952"/>
    </source>
</evidence>
<comment type="caution">
    <text evidence="8">The sequence shown here is derived from an EMBL/GenBank/DDBJ whole genome shotgun (WGS) entry which is preliminary data.</text>
</comment>
<evidence type="ECO:0000256" key="5">
    <source>
        <dbReference type="ARBA" id="ARBA00023152"/>
    </source>
</evidence>
<dbReference type="RefSeq" id="WP_042687507.1">
    <property type="nucleotide sequence ID" value="NZ_DUIH01000011.1"/>
</dbReference>
<dbReference type="CDD" id="cd02218">
    <property type="entry name" value="cupin_PGI"/>
    <property type="match status" value="1"/>
</dbReference>
<evidence type="ECO:0000313" key="9">
    <source>
        <dbReference type="Proteomes" id="UP000600363"/>
    </source>
</evidence>
<dbReference type="EMBL" id="DUIH01000011">
    <property type="protein sequence ID" value="HIH69661.1"/>
    <property type="molecule type" value="Genomic_DNA"/>
</dbReference>